<name>A0ABY5GQ82_9GAMM</name>
<proteinExistence type="predicted"/>
<gene>
    <name evidence="2" type="ORF">NNL38_24575</name>
</gene>
<dbReference type="EMBL" id="CP101510">
    <property type="protein sequence ID" value="UTV30985.1"/>
    <property type="molecule type" value="Genomic_DNA"/>
</dbReference>
<dbReference type="RefSeq" id="WP_255392350.1">
    <property type="nucleotide sequence ID" value="NZ_CP101510.1"/>
</dbReference>
<evidence type="ECO:0000313" key="2">
    <source>
        <dbReference type="EMBL" id="UTV30985.1"/>
    </source>
</evidence>
<organism evidence="2 3">
    <name type="scientific">Photobacterium atrarenae</name>
    <dbReference type="NCBI Taxonomy" id="865757"/>
    <lineage>
        <taxon>Bacteria</taxon>
        <taxon>Pseudomonadati</taxon>
        <taxon>Pseudomonadota</taxon>
        <taxon>Gammaproteobacteria</taxon>
        <taxon>Vibrionales</taxon>
        <taxon>Vibrionaceae</taxon>
        <taxon>Photobacterium</taxon>
    </lineage>
</organism>
<keyword evidence="3" id="KW-1185">Reference proteome</keyword>
<evidence type="ECO:0000256" key="1">
    <source>
        <dbReference type="SAM" id="MobiDB-lite"/>
    </source>
</evidence>
<reference evidence="2" key="1">
    <citation type="submission" date="2022-07" db="EMBL/GenBank/DDBJ databases">
        <title>Genome sequencing of Photobacterium atrarenae GJH2-4.</title>
        <authorList>
            <person name="Park S.-J."/>
        </authorList>
    </citation>
    <scope>NUCLEOTIDE SEQUENCE</scope>
    <source>
        <strain evidence="2">GJH2-4</strain>
    </source>
</reference>
<protein>
    <submittedName>
        <fullName evidence="2">Uncharacterized protein</fullName>
    </submittedName>
</protein>
<feature type="compositionally biased region" description="Polar residues" evidence="1">
    <location>
        <begin position="72"/>
        <end position="85"/>
    </location>
</feature>
<sequence length="92" mass="10454">MPKVINNSKEATTYVVYRQTKNDMTSFDDAREIKNEVINNPYTAGNVKLKQDESVEVRPNLWVAAASDLHSPTPSLTIQPTQMGQSDRMIWK</sequence>
<accession>A0ABY5GQ82</accession>
<evidence type="ECO:0000313" key="3">
    <source>
        <dbReference type="Proteomes" id="UP001057998"/>
    </source>
</evidence>
<dbReference type="Proteomes" id="UP001057998">
    <property type="component" value="Chromosome 3"/>
</dbReference>
<feature type="region of interest" description="Disordered" evidence="1">
    <location>
        <begin position="72"/>
        <end position="92"/>
    </location>
</feature>